<name>A0ABN8CVM1_9STRA</name>
<feature type="compositionally biased region" description="Basic and acidic residues" evidence="1">
    <location>
        <begin position="210"/>
        <end position="221"/>
    </location>
</feature>
<comment type="caution">
    <text evidence="2">The sequence shown here is derived from an EMBL/GenBank/DDBJ whole genome shotgun (WGS) entry which is preliminary data.</text>
</comment>
<feature type="region of interest" description="Disordered" evidence="1">
    <location>
        <begin position="285"/>
        <end position="305"/>
    </location>
</feature>
<evidence type="ECO:0000313" key="3">
    <source>
        <dbReference type="Proteomes" id="UP001158986"/>
    </source>
</evidence>
<feature type="region of interest" description="Disordered" evidence="1">
    <location>
        <begin position="466"/>
        <end position="516"/>
    </location>
</feature>
<keyword evidence="3" id="KW-1185">Reference proteome</keyword>
<protein>
    <submittedName>
        <fullName evidence="2">Uncharacterized protein</fullName>
    </submittedName>
</protein>
<sequence>MTSCPVSKSRPVLSTTRRSNQGGVAMSLELRPPRELLAKIGLSGKEVVKIIKARGWEIVEPHGLQQQNLYYIPGVNDNKTTQMKQNETFFVGEGELYAFILQKGGLRYLLPDEELSDLEPSIQSDVEPTQSDERYGETIQDDHESDDHETTDDQLLGNSSSDRRKWKRRKRLSTARKRSTEVVETTIVDRLPSPPLKRRRRGFAKQSVKMSEDKEMNQDWKEVQVRPRAKFEHVSYTGIEQEKEFTMYQKSLKARGWRAQLLQDIDVHLLRSTADVDRLQRARKMLTDGKRKSTRPSDEDDSGPHVVDAAEIRHEIEALMNSIRVSQGDLSSMIEMIISNGEQRTLPDRIDVVGRIGISRFVSTGQGSLILIRDIERYMLLFVAAVRRYQRSREAVCASERASGPCVRSIRAVKREELRALQLGIEDSKKELYELAAIVAADFTKFEDAPEDSIREDTDLSICQRTYQTSSQGSSPSSSKITDSDVNVDPGEDRSSNHQGLVSPRLEGGNREHILP</sequence>
<organism evidence="2 3">
    <name type="scientific">Peronospora belbahrii</name>
    <dbReference type="NCBI Taxonomy" id="622444"/>
    <lineage>
        <taxon>Eukaryota</taxon>
        <taxon>Sar</taxon>
        <taxon>Stramenopiles</taxon>
        <taxon>Oomycota</taxon>
        <taxon>Peronosporomycetes</taxon>
        <taxon>Peronosporales</taxon>
        <taxon>Peronosporaceae</taxon>
        <taxon>Peronospora</taxon>
    </lineage>
</organism>
<feature type="region of interest" description="Disordered" evidence="1">
    <location>
        <begin position="1"/>
        <end position="25"/>
    </location>
</feature>
<feature type="compositionally biased region" description="Polar residues" evidence="1">
    <location>
        <begin position="1"/>
        <end position="22"/>
    </location>
</feature>
<dbReference type="Proteomes" id="UP001158986">
    <property type="component" value="Unassembled WGS sequence"/>
</dbReference>
<feature type="compositionally biased region" description="Low complexity" evidence="1">
    <location>
        <begin position="470"/>
        <end position="479"/>
    </location>
</feature>
<feature type="compositionally biased region" description="Basic and acidic residues" evidence="1">
    <location>
        <begin position="285"/>
        <end position="297"/>
    </location>
</feature>
<proteinExistence type="predicted"/>
<gene>
    <name evidence="2" type="ORF">PBS001_LOCUS3038</name>
</gene>
<evidence type="ECO:0000256" key="1">
    <source>
        <dbReference type="SAM" id="MobiDB-lite"/>
    </source>
</evidence>
<feature type="region of interest" description="Disordered" evidence="1">
    <location>
        <begin position="140"/>
        <end position="171"/>
    </location>
</feature>
<accession>A0ABN8CVM1</accession>
<evidence type="ECO:0000313" key="2">
    <source>
        <dbReference type="EMBL" id="CAH0516366.1"/>
    </source>
</evidence>
<feature type="region of interest" description="Disordered" evidence="1">
    <location>
        <begin position="193"/>
        <end position="221"/>
    </location>
</feature>
<dbReference type="EMBL" id="CAKLCB010000165">
    <property type="protein sequence ID" value="CAH0516366.1"/>
    <property type="molecule type" value="Genomic_DNA"/>
</dbReference>
<reference evidence="2 3" key="1">
    <citation type="submission" date="2021-11" db="EMBL/GenBank/DDBJ databases">
        <authorList>
            <person name="Islam A."/>
            <person name="Islam S."/>
            <person name="Flora M.S."/>
            <person name="Rahman M."/>
            <person name="Ziaur R.M."/>
            <person name="Epstein J.H."/>
            <person name="Hassan M."/>
            <person name="Klassen M."/>
            <person name="Woodard K."/>
            <person name="Webb A."/>
            <person name="Webby R.J."/>
            <person name="El Zowalaty M.E."/>
        </authorList>
    </citation>
    <scope>NUCLEOTIDE SEQUENCE [LARGE SCALE GENOMIC DNA]</scope>
    <source>
        <strain evidence="2">Pbs1</strain>
    </source>
</reference>